<dbReference type="Proteomes" id="UP000463951">
    <property type="component" value="Chromosome"/>
</dbReference>
<proteinExistence type="predicted"/>
<sequence>MRHLEAQRLPTLPQMEMAARIAARVSKVVIEESGRDVDVAALWRAPAEVAPRAALSGAAPTVVSLVPEDDVTAETALRGALAPRYNTVRQFLSLLASRRRWTRSPVAGGSLPVAYANAELPEGAVVRGAYVVRAGTALPRRAATSSPRPHTAGPTRAPASWRRSASRYS</sequence>
<dbReference type="AlphaFoldDB" id="A0A499UVI7"/>
<evidence type="ECO:0000256" key="1">
    <source>
        <dbReference type="SAM" id="MobiDB-lite"/>
    </source>
</evidence>
<organism evidence="2 3">
    <name type="scientific">Streptomyces antimycoticus</name>
    <dbReference type="NCBI Taxonomy" id="68175"/>
    <lineage>
        <taxon>Bacteria</taxon>
        <taxon>Bacillati</taxon>
        <taxon>Actinomycetota</taxon>
        <taxon>Actinomycetes</taxon>
        <taxon>Kitasatosporales</taxon>
        <taxon>Streptomycetaceae</taxon>
        <taxon>Streptomyces</taxon>
        <taxon>Streptomyces violaceusniger group</taxon>
    </lineage>
</organism>
<feature type="compositionally biased region" description="Low complexity" evidence="1">
    <location>
        <begin position="156"/>
        <end position="169"/>
    </location>
</feature>
<dbReference type="EMBL" id="AP019620">
    <property type="protein sequence ID" value="BBJ46053.1"/>
    <property type="molecule type" value="Genomic_DNA"/>
</dbReference>
<protein>
    <submittedName>
        <fullName evidence="2">Uncharacterized protein</fullName>
    </submittedName>
</protein>
<reference evidence="2 3" key="1">
    <citation type="journal article" date="2020" name="Int. J. Syst. Evol. Microbiol.">
        <title>Reclassification of Streptomyces castelarensis and Streptomyces sporoclivatus as later heterotypic synonyms of Streptomyces antimycoticus.</title>
        <authorList>
            <person name="Komaki H."/>
            <person name="Tamura T."/>
        </authorList>
    </citation>
    <scope>NUCLEOTIDE SEQUENCE [LARGE SCALE GENOMIC DNA]</scope>
    <source>
        <strain evidence="2 3">NBRC 100767</strain>
    </source>
</reference>
<accession>A0A499UVI7</accession>
<feature type="region of interest" description="Disordered" evidence="1">
    <location>
        <begin position="140"/>
        <end position="169"/>
    </location>
</feature>
<name>A0A499UVI7_9ACTN</name>
<evidence type="ECO:0000313" key="3">
    <source>
        <dbReference type="Proteomes" id="UP000463951"/>
    </source>
</evidence>
<gene>
    <name evidence="2" type="ORF">SSPO_087710</name>
</gene>
<evidence type="ECO:0000313" key="2">
    <source>
        <dbReference type="EMBL" id="BBJ46053.1"/>
    </source>
</evidence>